<evidence type="ECO:0000259" key="1">
    <source>
        <dbReference type="PROSITE" id="PS50011"/>
    </source>
</evidence>
<dbReference type="EMBL" id="JAFREL020000004">
    <property type="protein sequence ID" value="MEO1772556.1"/>
    <property type="molecule type" value="Genomic_DNA"/>
</dbReference>
<dbReference type="InterPro" id="IPR008271">
    <property type="entry name" value="Ser/Thr_kinase_AS"/>
</dbReference>
<reference evidence="2" key="1">
    <citation type="submission" date="2021-03" db="EMBL/GenBank/DDBJ databases">
        <authorList>
            <person name="Gilmore M.S."/>
            <person name="Schwartzman J."/>
            <person name="Van Tyne D."/>
            <person name="Martin M."/>
            <person name="Earl A.M."/>
            <person name="Manson A.L."/>
            <person name="Straub T."/>
            <person name="Salamzade R."/>
            <person name="Saavedra J."/>
            <person name="Lebreton F."/>
            <person name="Prichula J."/>
            <person name="Schaufler K."/>
            <person name="Gaca A."/>
            <person name="Sgardioli B."/>
            <person name="Wagenaar J."/>
            <person name="Strong T."/>
        </authorList>
    </citation>
    <scope>NUCLEOTIDE SEQUENCE</scope>
    <source>
        <strain evidence="2">665A</strain>
    </source>
</reference>
<dbReference type="SUPFAM" id="SSF56112">
    <property type="entry name" value="Protein kinase-like (PK-like)"/>
    <property type="match status" value="1"/>
</dbReference>
<dbReference type="SMART" id="SM00220">
    <property type="entry name" value="S_TKc"/>
    <property type="match status" value="1"/>
</dbReference>
<dbReference type="EMBL" id="JAFREL020000008">
    <property type="protein sequence ID" value="MEO1773276.1"/>
    <property type="molecule type" value="Genomic_DNA"/>
</dbReference>
<evidence type="ECO:0000313" key="3">
    <source>
        <dbReference type="EMBL" id="MEO1772556.1"/>
    </source>
</evidence>
<dbReference type="PROSITE" id="PS00108">
    <property type="entry name" value="PROTEIN_KINASE_ST"/>
    <property type="match status" value="1"/>
</dbReference>
<dbReference type="Pfam" id="PF00069">
    <property type="entry name" value="Pkinase"/>
    <property type="match status" value="1"/>
</dbReference>
<dbReference type="CDD" id="cd00180">
    <property type="entry name" value="PKc"/>
    <property type="match status" value="1"/>
</dbReference>
<sequence>MENRFEIRNLIDTKLQIEKIKDLSSDTEGKNSTVFLGRDPQMDKDFLIKKISKTNLRMSTKDIFEETKVLTMSGHRNIMPIQYATQDEEYIYMALPYYQRGSLNKMANDYESNIQLIGYCLDFLSGLAHAHVLKILHLDIKPSNIIIDDSDRAILTDFGQSCKLPDDDCVPQEKSIYSANISPTLLETGLVSFQDDIYQVGLTLYRMFNNFYYEESINSISSQYDLQTKILNKTFPKNQFLPHIPKQLQRIINKCLMRDTVLYSSIIEVMNDIAKLDQMLDVGFRKNKNNNHLEWKKVTETAIINIEMDEFTNEVVAFKQNKISGNSQKISTLNKSFESQKDALGAIKKYL</sequence>
<organism evidence="2 5">
    <name type="scientific">Candidatus Enterococcus ferrettii</name>
    <dbReference type="NCBI Taxonomy" id="2815324"/>
    <lineage>
        <taxon>Bacteria</taxon>
        <taxon>Bacillati</taxon>
        <taxon>Bacillota</taxon>
        <taxon>Bacilli</taxon>
        <taxon>Lactobacillales</taxon>
        <taxon>Enterococcaceae</taxon>
        <taxon>Enterococcus</taxon>
    </lineage>
</organism>
<dbReference type="Proteomes" id="UP000664357">
    <property type="component" value="Unassembled WGS sequence"/>
</dbReference>
<protein>
    <recommendedName>
        <fullName evidence="1">Protein kinase domain-containing protein</fullName>
    </recommendedName>
</protein>
<evidence type="ECO:0000313" key="5">
    <source>
        <dbReference type="Proteomes" id="UP000664357"/>
    </source>
</evidence>
<evidence type="ECO:0000313" key="4">
    <source>
        <dbReference type="EMBL" id="MEO1773276.1"/>
    </source>
</evidence>
<dbReference type="PANTHER" id="PTHR24361">
    <property type="entry name" value="MITOGEN-ACTIVATED KINASE KINASE KINASE"/>
    <property type="match status" value="1"/>
</dbReference>
<feature type="domain" description="Protein kinase" evidence="1">
    <location>
        <begin position="20"/>
        <end position="280"/>
    </location>
</feature>
<dbReference type="Gene3D" id="3.30.200.20">
    <property type="entry name" value="Phosphorylase Kinase, domain 1"/>
    <property type="match status" value="1"/>
</dbReference>
<proteinExistence type="predicted"/>
<comment type="caution">
    <text evidence="2">The sequence shown here is derived from an EMBL/GenBank/DDBJ whole genome shotgun (WGS) entry which is preliminary data.</text>
</comment>
<reference evidence="2 5" key="2">
    <citation type="submission" date="2024-02" db="EMBL/GenBank/DDBJ databases">
        <title>The Genome Sequence of Enterococcus sp. DIV0159.</title>
        <authorList>
            <person name="Earl A."/>
            <person name="Manson A."/>
            <person name="Gilmore M."/>
            <person name="Sanders J."/>
            <person name="Shea T."/>
            <person name="Howe W."/>
            <person name="Livny J."/>
            <person name="Cuomo C."/>
            <person name="Neafsey D."/>
            <person name="Birren B."/>
        </authorList>
    </citation>
    <scope>NUCLEOTIDE SEQUENCE [LARGE SCALE GENOMIC DNA]</scope>
    <source>
        <strain evidence="2 5">665A</strain>
    </source>
</reference>
<keyword evidence="5" id="KW-1185">Reference proteome</keyword>
<dbReference type="PROSITE" id="PS50011">
    <property type="entry name" value="PROTEIN_KINASE_DOM"/>
    <property type="match status" value="1"/>
</dbReference>
<dbReference type="InterPro" id="IPR011009">
    <property type="entry name" value="Kinase-like_dom_sf"/>
</dbReference>
<gene>
    <name evidence="2" type="ORF">JZO67_002222</name>
    <name evidence="3" type="ORF">JZO67_004538</name>
    <name evidence="4" type="ORF">JZO67_005260</name>
</gene>
<evidence type="ECO:0000313" key="2">
    <source>
        <dbReference type="EMBL" id="MEO1770271.1"/>
    </source>
</evidence>
<dbReference type="EMBL" id="JAFREL020000002">
    <property type="protein sequence ID" value="MEO1770271.1"/>
    <property type="molecule type" value="Genomic_DNA"/>
</dbReference>
<name>A0ABV0ENS1_9ENTE</name>
<dbReference type="Gene3D" id="1.10.510.10">
    <property type="entry name" value="Transferase(Phosphotransferase) domain 1"/>
    <property type="match status" value="1"/>
</dbReference>
<dbReference type="RefSeq" id="WP_207703756.1">
    <property type="nucleotide sequence ID" value="NZ_JAFREL020000002.1"/>
</dbReference>
<accession>A0ABV0ENS1</accession>
<dbReference type="InterPro" id="IPR053235">
    <property type="entry name" value="Ser_Thr_kinase"/>
</dbReference>
<dbReference type="InterPro" id="IPR000719">
    <property type="entry name" value="Prot_kinase_dom"/>
</dbReference>